<gene>
    <name evidence="1" type="ORF">C8Z91_21065</name>
</gene>
<comment type="caution">
    <text evidence="1">The sequence shown here is derived from an EMBL/GenBank/DDBJ whole genome shotgun (WGS) entry which is preliminary data.</text>
</comment>
<protein>
    <submittedName>
        <fullName evidence="1">Uncharacterized protein</fullName>
    </submittedName>
</protein>
<sequence>MVKNRVILKYQMVGRLADLKHGGDMFQDLKKLIVDLSSIQVIWDTEAKKRRSESDRMYATGVSDGFKHAAVALESIIQKYST</sequence>
<organism evidence="1 2">
    <name type="scientific">Paenibacillus elgii</name>
    <dbReference type="NCBI Taxonomy" id="189691"/>
    <lineage>
        <taxon>Bacteria</taxon>
        <taxon>Bacillati</taxon>
        <taxon>Bacillota</taxon>
        <taxon>Bacilli</taxon>
        <taxon>Bacillales</taxon>
        <taxon>Paenibacillaceae</taxon>
        <taxon>Paenibacillus</taxon>
    </lineage>
</organism>
<dbReference type="Proteomes" id="UP000244184">
    <property type="component" value="Unassembled WGS sequence"/>
</dbReference>
<dbReference type="AlphaFoldDB" id="A0A2T6FZC7"/>
<evidence type="ECO:0000313" key="1">
    <source>
        <dbReference type="EMBL" id="PUA37231.1"/>
    </source>
</evidence>
<name>A0A2T6FZC7_9BACL</name>
<dbReference type="EMBL" id="PYHP01000058">
    <property type="protein sequence ID" value="PUA37231.1"/>
    <property type="molecule type" value="Genomic_DNA"/>
</dbReference>
<reference evidence="1 2" key="1">
    <citation type="submission" date="2018-03" db="EMBL/GenBank/DDBJ databases">
        <title>Genome sequence of Paenibacillus elgii strain AC13 an antimicrobial compound producing bacteria.</title>
        <authorList>
            <person name="Kurokawa A.S."/>
            <person name="Araujo J.F."/>
            <person name="Costa R.A."/>
            <person name="Ortega D.B."/>
            <person name="Pires A.S."/>
            <person name="Pappas G.J.Jr."/>
            <person name="Franco O.L."/>
            <person name="Barreto C."/>
            <person name="Magalhaes B.S."/>
            <person name="Kruger R.H."/>
        </authorList>
    </citation>
    <scope>NUCLEOTIDE SEQUENCE [LARGE SCALE GENOMIC DNA]</scope>
    <source>
        <strain evidence="1 2">AC13</strain>
    </source>
</reference>
<proteinExistence type="predicted"/>
<accession>A0A2T6FZC7</accession>
<evidence type="ECO:0000313" key="2">
    <source>
        <dbReference type="Proteomes" id="UP000244184"/>
    </source>
</evidence>